<keyword evidence="3" id="KW-0325">Glycoprotein</keyword>
<evidence type="ECO:0000256" key="2">
    <source>
        <dbReference type="ARBA" id="ARBA00023170"/>
    </source>
</evidence>
<keyword evidence="6" id="KW-1185">Reference proteome</keyword>
<evidence type="ECO:0000313" key="6">
    <source>
        <dbReference type="Proteomes" id="UP000749559"/>
    </source>
</evidence>
<dbReference type="PANTHER" id="PTHR10519:SF20">
    <property type="entry name" value="G-PROTEIN COUPLED RECEPTOR 156-RELATED"/>
    <property type="match status" value="1"/>
</dbReference>
<evidence type="ECO:0000313" key="5">
    <source>
        <dbReference type="EMBL" id="CAH1778475.1"/>
    </source>
</evidence>
<dbReference type="Gene3D" id="3.40.50.2300">
    <property type="match status" value="2"/>
</dbReference>
<dbReference type="GO" id="GO:0004965">
    <property type="term" value="F:G protein-coupled GABA receptor activity"/>
    <property type="evidence" value="ECO:0007669"/>
    <property type="project" value="InterPro"/>
</dbReference>
<reference evidence="5" key="1">
    <citation type="submission" date="2022-03" db="EMBL/GenBank/DDBJ databases">
        <authorList>
            <person name="Martin C."/>
        </authorList>
    </citation>
    <scope>NUCLEOTIDE SEQUENCE</scope>
</reference>
<organism evidence="5 6">
    <name type="scientific">Owenia fusiformis</name>
    <name type="common">Polychaete worm</name>
    <dbReference type="NCBI Taxonomy" id="6347"/>
    <lineage>
        <taxon>Eukaryota</taxon>
        <taxon>Metazoa</taxon>
        <taxon>Spiralia</taxon>
        <taxon>Lophotrochozoa</taxon>
        <taxon>Annelida</taxon>
        <taxon>Polychaeta</taxon>
        <taxon>Sedentaria</taxon>
        <taxon>Canalipalpata</taxon>
        <taxon>Sabellida</taxon>
        <taxon>Oweniida</taxon>
        <taxon>Oweniidae</taxon>
        <taxon>Owenia</taxon>
    </lineage>
</organism>
<dbReference type="EMBL" id="CAIIXF020000003">
    <property type="protein sequence ID" value="CAH1778475.1"/>
    <property type="molecule type" value="Genomic_DNA"/>
</dbReference>
<dbReference type="InterPro" id="IPR028082">
    <property type="entry name" value="Peripla_BP_I"/>
</dbReference>
<gene>
    <name evidence="5" type="ORF">OFUS_LOCUS5385</name>
</gene>
<evidence type="ECO:0000256" key="3">
    <source>
        <dbReference type="ARBA" id="ARBA00023180"/>
    </source>
</evidence>
<dbReference type="SUPFAM" id="SSF53822">
    <property type="entry name" value="Periplasmic binding protein-like I"/>
    <property type="match status" value="1"/>
</dbReference>
<name>A0A8S4NC38_OWEFU</name>
<evidence type="ECO:0000256" key="4">
    <source>
        <dbReference type="ARBA" id="ARBA00023224"/>
    </source>
</evidence>
<dbReference type="InterPro" id="IPR002455">
    <property type="entry name" value="GPCR3_GABA-B"/>
</dbReference>
<dbReference type="PANTHER" id="PTHR10519">
    <property type="entry name" value="GABA-B RECEPTOR"/>
    <property type="match status" value="1"/>
</dbReference>
<comment type="caution">
    <text evidence="5">The sequence shown here is derived from an EMBL/GenBank/DDBJ whole genome shotgun (WGS) entry which is preliminary data.</text>
</comment>
<feature type="non-terminal residue" evidence="5">
    <location>
        <position position="1"/>
    </location>
</feature>
<feature type="non-terminal residue" evidence="5">
    <location>
        <position position="183"/>
    </location>
</feature>
<dbReference type="AlphaFoldDB" id="A0A8S4NC38"/>
<sequence>FVSTTLGIFTGHRHFSTNKTYDDLAHILKPTTPSTARHYQALLYDNMWAIALAINTTIQKYGIDEVKNYKHNSNENKTLLESLYKNLLEEEFDGVSGLYYYNKTSGVRQTDSYVGILDANATLSNIGFFNKRERNLTMTEPADVIWKSKGGITPTDSEIEHVVRRRISKIAIIVLSAFAGLGI</sequence>
<keyword evidence="2" id="KW-0675">Receptor</keyword>
<protein>
    <submittedName>
        <fullName evidence="5">Uncharacterized protein</fullName>
    </submittedName>
</protein>
<dbReference type="GO" id="GO:0007214">
    <property type="term" value="P:gamma-aminobutyric acid signaling pathway"/>
    <property type="evidence" value="ECO:0007669"/>
    <property type="project" value="TreeGrafter"/>
</dbReference>
<dbReference type="Proteomes" id="UP000749559">
    <property type="component" value="Unassembled WGS sequence"/>
</dbReference>
<evidence type="ECO:0000256" key="1">
    <source>
        <dbReference type="ARBA" id="ARBA00023040"/>
    </source>
</evidence>
<keyword evidence="4" id="KW-0807">Transducer</keyword>
<keyword evidence="1" id="KW-0297">G-protein coupled receptor</keyword>
<proteinExistence type="predicted"/>
<accession>A0A8S4NC38</accession>
<dbReference type="GO" id="GO:0038039">
    <property type="term" value="C:G protein-coupled receptor heterodimeric complex"/>
    <property type="evidence" value="ECO:0007669"/>
    <property type="project" value="TreeGrafter"/>
</dbReference>